<comment type="function">
    <text evidence="5">Key component of the ribosome quality control system (RQC), a ribosome-associated complex that mediates the extraction of incompletely synthesized nascent chains from stalled ribosomes and their subsequent degradation. RqcH recruits Ala-charged tRNA, and with RqcP directs the elongation of stalled nascent chains on 50S ribosomal subunits, leading to non-templated C-terminal alanine extensions (Ala tail). The Ala tail promotes nascent chain degradation. May add between 1 and at least 8 Ala residues. Binds to stalled 50S ribosomal subunits.</text>
</comment>
<evidence type="ECO:0000256" key="4">
    <source>
        <dbReference type="ARBA" id="ARBA00022917"/>
    </source>
</evidence>
<dbReference type="AlphaFoldDB" id="A0A7W8CS31"/>
<proteinExistence type="inferred from homology"/>
<keyword evidence="8" id="KW-1185">Reference proteome</keyword>
<comment type="subunit">
    <text evidence="5">Associates with stalled 50S ribosomal subunits. Binds to RqcP.</text>
</comment>
<dbReference type="GO" id="GO:0019843">
    <property type="term" value="F:rRNA binding"/>
    <property type="evidence" value="ECO:0007669"/>
    <property type="project" value="UniProtKB-UniRule"/>
</dbReference>
<reference evidence="7 8" key="1">
    <citation type="submission" date="2020-08" db="EMBL/GenBank/DDBJ databases">
        <title>Genomic Encyclopedia of Type Strains, Phase IV (KMG-IV): sequencing the most valuable type-strain genomes for metagenomic binning, comparative biology and taxonomic classification.</title>
        <authorList>
            <person name="Goeker M."/>
        </authorList>
    </citation>
    <scope>NUCLEOTIDE SEQUENCE [LARGE SCALE GENOMIC DNA]</scope>
    <source>
        <strain evidence="7 8">DSM 15895</strain>
    </source>
</reference>
<dbReference type="InterPro" id="IPR051608">
    <property type="entry name" value="RQC_Subunit_NEMF"/>
</dbReference>
<keyword evidence="4 5" id="KW-0648">Protein biosynthesis</keyword>
<protein>
    <recommendedName>
        <fullName evidence="5">Rqc2 homolog RqcH</fullName>
        <shortName evidence="5">RqcH</shortName>
    </recommendedName>
</protein>
<keyword evidence="2 5" id="KW-0699">rRNA-binding</keyword>
<organism evidence="7 8">
    <name type="scientific">Planococcus koreensis</name>
    <dbReference type="NCBI Taxonomy" id="112331"/>
    <lineage>
        <taxon>Bacteria</taxon>
        <taxon>Bacillati</taxon>
        <taxon>Bacillota</taxon>
        <taxon>Bacilli</taxon>
        <taxon>Bacillales</taxon>
        <taxon>Caryophanaceae</taxon>
        <taxon>Planococcus</taxon>
    </lineage>
</organism>
<sequence>MAFDGLFTTAMTRELQGLVSGRISKVHQPNQLELLLHIRAQGKNHKLLISIHPSYARMHLTNMANTNPSEPPMFCMLLRKHIEGGVISSVSQHEMDRLIILKIKSKNEIGDDIERELHVELMGRHSNVILVDAERMMILDSLKHLPPSVNSFRTVLPGQPYVFPPSQDKKNPFSSAAELAELSESEIVSTYAGFSPLNARELVYRLSHTESKTEAAEQFLHEFRKEQPSGYYVEQEGKSFFSAAPLTHLAAGSTLEFPTLGELLDRMYYAKAERDRVKQQAGDLERWLQNEITKLKGKLKKLKKEQDQAEKRDLLQLNGELIMANLHRMTKGLKEIDAENYYNGETVVIALDPRKTPIENSQKYYSRYQKAKTALVKTQEQIEKTEDDINYFETLMQQVQQAGISDIEEIREELAEQGFMKAQKSKKKKKPVKPSVEAYVSSTGVPFSVGKNNKQNDYVTFKVASKSDTWLHTKDIPGSHVVIHSNDPDETTILEAATVAAYFSKARESSSVPVDYTEVRQVKKPSGAKPGFVIYFEQKTVFVTPDEDLVIKLKK</sequence>
<evidence type="ECO:0000256" key="5">
    <source>
        <dbReference type="HAMAP-Rule" id="MF_00844"/>
    </source>
</evidence>
<keyword evidence="3 5" id="KW-0694">RNA-binding</keyword>
<comment type="similarity">
    <text evidence="5">Belongs to the NEMF family.</text>
</comment>
<dbReference type="PANTHER" id="PTHR15239:SF6">
    <property type="entry name" value="RIBOSOME QUALITY CONTROL COMPLEX SUBUNIT NEMF"/>
    <property type="match status" value="1"/>
</dbReference>
<dbReference type="Proteomes" id="UP000525923">
    <property type="component" value="Unassembled WGS sequence"/>
</dbReference>
<dbReference type="InterPro" id="IPR043682">
    <property type="entry name" value="RqcH_bacterial"/>
</dbReference>
<dbReference type="Pfam" id="PF05833">
    <property type="entry name" value="NFACT_N"/>
    <property type="match status" value="1"/>
</dbReference>
<keyword evidence="1 5" id="KW-0820">tRNA-binding</keyword>
<name>A0A7W8CS31_9BACL</name>
<evidence type="ECO:0000259" key="6">
    <source>
        <dbReference type="Pfam" id="PF05670"/>
    </source>
</evidence>
<dbReference type="PANTHER" id="PTHR15239">
    <property type="entry name" value="NUCLEAR EXPORT MEDIATOR FACTOR NEMF"/>
    <property type="match status" value="1"/>
</dbReference>
<dbReference type="GO" id="GO:0043023">
    <property type="term" value="F:ribosomal large subunit binding"/>
    <property type="evidence" value="ECO:0007669"/>
    <property type="project" value="UniProtKB-UniRule"/>
</dbReference>
<accession>A0A7W8CS31</accession>
<comment type="caution">
    <text evidence="7">The sequence shown here is derived from an EMBL/GenBank/DDBJ whole genome shotgun (WGS) entry which is preliminary data.</text>
</comment>
<dbReference type="OrthoDB" id="9766163at2"/>
<dbReference type="InterPro" id="IPR008532">
    <property type="entry name" value="NFACT_RNA-bd"/>
</dbReference>
<evidence type="ECO:0000256" key="1">
    <source>
        <dbReference type="ARBA" id="ARBA00022555"/>
    </source>
</evidence>
<evidence type="ECO:0000313" key="8">
    <source>
        <dbReference type="Proteomes" id="UP000525923"/>
    </source>
</evidence>
<evidence type="ECO:0000256" key="2">
    <source>
        <dbReference type="ARBA" id="ARBA00022730"/>
    </source>
</evidence>
<feature type="domain" description="NFACT RNA-binding" evidence="6">
    <location>
        <begin position="438"/>
        <end position="527"/>
    </location>
</feature>
<evidence type="ECO:0000256" key="3">
    <source>
        <dbReference type="ARBA" id="ARBA00022884"/>
    </source>
</evidence>
<dbReference type="Gene3D" id="3.40.970.40">
    <property type="entry name" value="fibrinogen binding protein from staphylococcus aureus domain like"/>
    <property type="match status" value="1"/>
</dbReference>
<keyword evidence="5" id="KW-0175">Coiled coil</keyword>
<dbReference type="HAMAP" id="MF_00844_B">
    <property type="entry name" value="RqcH_B"/>
    <property type="match status" value="1"/>
</dbReference>
<dbReference type="GO" id="GO:0000049">
    <property type="term" value="F:tRNA binding"/>
    <property type="evidence" value="ECO:0007669"/>
    <property type="project" value="UniProtKB-UniRule"/>
</dbReference>
<dbReference type="RefSeq" id="WP_135503756.1">
    <property type="nucleotide sequence ID" value="NZ_JACHHE010000001.1"/>
</dbReference>
<dbReference type="FunFam" id="2.30.310.10:FF:000004">
    <property type="entry name" value="Fibronectin-binding protein A"/>
    <property type="match status" value="1"/>
</dbReference>
<dbReference type="Gene3D" id="2.30.310.10">
    <property type="entry name" value="ibrinogen binding protein from staphylococcus aureus domain"/>
    <property type="match status" value="1"/>
</dbReference>
<dbReference type="EMBL" id="JACHHE010000001">
    <property type="protein sequence ID" value="MBB5178955.1"/>
    <property type="molecule type" value="Genomic_DNA"/>
</dbReference>
<dbReference type="GO" id="GO:0072344">
    <property type="term" value="P:rescue of stalled ribosome"/>
    <property type="evidence" value="ECO:0007669"/>
    <property type="project" value="UniProtKB-UniRule"/>
</dbReference>
<feature type="coiled-coil region" evidence="5">
    <location>
        <begin position="285"/>
        <end position="312"/>
    </location>
</feature>
<gene>
    <name evidence="5" type="primary">rqcH</name>
    <name evidence="7" type="ORF">HNQ44_000377</name>
</gene>
<evidence type="ECO:0000313" key="7">
    <source>
        <dbReference type="EMBL" id="MBB5178955.1"/>
    </source>
</evidence>
<dbReference type="Pfam" id="PF05670">
    <property type="entry name" value="NFACT-R_1"/>
    <property type="match status" value="1"/>
</dbReference>
<dbReference type="GO" id="GO:1990112">
    <property type="term" value="C:RQC complex"/>
    <property type="evidence" value="ECO:0007669"/>
    <property type="project" value="TreeGrafter"/>
</dbReference>